<dbReference type="AlphaFoldDB" id="A0A9X1NL18"/>
<dbReference type="EMBL" id="JAJOMB010000027">
    <property type="protein sequence ID" value="MCD5316133.1"/>
    <property type="molecule type" value="Genomic_DNA"/>
</dbReference>
<reference evidence="1" key="1">
    <citation type="submission" date="2021-11" db="EMBL/GenBank/DDBJ databases">
        <title>Streptomyces corallinus and Kineosporia corallina sp. nov., two new coral-derived marine actinobacteria.</title>
        <authorList>
            <person name="Buangrab K."/>
            <person name="Sutthacheep M."/>
            <person name="Yeemin T."/>
            <person name="Harunari E."/>
            <person name="Igarashi Y."/>
            <person name="Sripreechasak P."/>
            <person name="Kanchanasin P."/>
            <person name="Tanasupawat S."/>
            <person name="Phongsopitanun W."/>
        </authorList>
    </citation>
    <scope>NUCLEOTIDE SEQUENCE</scope>
    <source>
        <strain evidence="1">JCM 31032</strain>
    </source>
</reference>
<keyword evidence="2" id="KW-1185">Reference proteome</keyword>
<gene>
    <name evidence="1" type="ORF">LR394_35085</name>
</gene>
<evidence type="ECO:0000313" key="2">
    <source>
        <dbReference type="Proteomes" id="UP001138997"/>
    </source>
</evidence>
<dbReference type="RefSeq" id="WP_231448985.1">
    <property type="nucleotide sequence ID" value="NZ_JAJOMB010000027.1"/>
</dbReference>
<proteinExistence type="predicted"/>
<name>A0A9X1NL18_9ACTN</name>
<evidence type="ECO:0000313" key="1">
    <source>
        <dbReference type="EMBL" id="MCD5316133.1"/>
    </source>
</evidence>
<accession>A0A9X1NL18</accession>
<protein>
    <submittedName>
        <fullName evidence="1">Uncharacterized protein</fullName>
    </submittedName>
</protein>
<sequence>MIGSALVNIRATARQGGPSGRAARILWLHCTDRWYFGDFLRHSVWLRSLIQENPGATIDLASHPDYLALYADGRFGQLLDVRDPPNPCDPYDLVVAPGPFEIDPDSIMSNGVLAPSGSTSLITWDRGWSLRPHGASAIRGNKDDLNYFRAAHPGSASEKPLQLWNDEVSLPGWLPPLFTSQERACVEEALARRFSGDAPVIVYNPTASNVFTRDTDVPKEVGNSLIAREHVVVLSRLIDLFPGHQFLVAAALKDGDDVNAEMISAVCTGADSPRVASLFDLEHRDFHGLRGFAGLLASPRICSSVGSGTGTNTHLAAVLDVPSLSVERGADAAMLKNWSSNGFQMGSFRWRNPAVCAAVHTLDWSNRNDAALEEVALSFLAHHSLHHGDTRSTLFADLRSVTPPIVRFHESWPEQPLAATTAAREVLALLRSPARRYYEDFSDEATYLSFRYGLRPQGLATVTEAISSGDDEVRRTGLQLFQDSNLHKLATHLYRVLRPADGAGDKRTTGHLVAHR</sequence>
<comment type="caution">
    <text evidence="1">The sequence shown here is derived from an EMBL/GenBank/DDBJ whole genome shotgun (WGS) entry which is preliminary data.</text>
</comment>
<dbReference type="Proteomes" id="UP001138997">
    <property type="component" value="Unassembled WGS sequence"/>
</dbReference>
<organism evidence="1 2">
    <name type="scientific">Kineosporia babensis</name>
    <dbReference type="NCBI Taxonomy" id="499548"/>
    <lineage>
        <taxon>Bacteria</taxon>
        <taxon>Bacillati</taxon>
        <taxon>Actinomycetota</taxon>
        <taxon>Actinomycetes</taxon>
        <taxon>Kineosporiales</taxon>
        <taxon>Kineosporiaceae</taxon>
        <taxon>Kineosporia</taxon>
    </lineage>
</organism>